<dbReference type="InterPro" id="IPR018020">
    <property type="entry name" value="OHCU_decarboxylase"/>
</dbReference>
<dbReference type="EC" id="4.1.1.97" evidence="3"/>
<dbReference type="Gene3D" id="1.10.3330.10">
    <property type="entry name" value="Oxo-4-hydroxy-4-carboxy-5-ureidoimidazoline decarboxylase"/>
    <property type="match status" value="1"/>
</dbReference>
<dbReference type="InterPro" id="IPR036778">
    <property type="entry name" value="OHCU_decarboxylase_sf"/>
</dbReference>
<keyword evidence="5" id="KW-0210">Decarboxylase</keyword>
<accession>A0A9D6L864</accession>
<dbReference type="GO" id="GO:0019628">
    <property type="term" value="P:urate catabolic process"/>
    <property type="evidence" value="ECO:0007669"/>
    <property type="project" value="TreeGrafter"/>
</dbReference>
<evidence type="ECO:0000256" key="2">
    <source>
        <dbReference type="ARBA" id="ARBA00004754"/>
    </source>
</evidence>
<organism evidence="8 9">
    <name type="scientific">Eiseniibacteriota bacterium</name>
    <dbReference type="NCBI Taxonomy" id="2212470"/>
    <lineage>
        <taxon>Bacteria</taxon>
        <taxon>Candidatus Eiseniibacteriota</taxon>
    </lineage>
</organism>
<dbReference type="AlphaFoldDB" id="A0A9D6L864"/>
<dbReference type="GO" id="GO:0051997">
    <property type="term" value="F:2-oxo-4-hydroxy-4-carboxy-5-ureidoimidazoline decarboxylase activity"/>
    <property type="evidence" value="ECO:0007669"/>
    <property type="project" value="UniProtKB-EC"/>
</dbReference>
<protein>
    <recommendedName>
        <fullName evidence="3">2-oxo-4-hydroxy-4-carboxy-5-ureidoimidazoline decarboxylase</fullName>
        <ecNumber evidence="3">4.1.1.97</ecNumber>
    </recommendedName>
</protein>
<keyword evidence="4" id="KW-0659">Purine metabolism</keyword>
<evidence type="ECO:0000313" key="9">
    <source>
        <dbReference type="Proteomes" id="UP000807850"/>
    </source>
</evidence>
<comment type="pathway">
    <text evidence="2">Purine metabolism; urate degradation; (S)-allantoin from urate: step 3/3.</text>
</comment>
<gene>
    <name evidence="8" type="primary">uraD</name>
    <name evidence="8" type="ORF">HY076_00320</name>
</gene>
<dbReference type="Proteomes" id="UP000807850">
    <property type="component" value="Unassembled WGS sequence"/>
</dbReference>
<keyword evidence="6 8" id="KW-0456">Lyase</keyword>
<dbReference type="EMBL" id="JACQAY010000015">
    <property type="protein sequence ID" value="MBI3538705.1"/>
    <property type="molecule type" value="Genomic_DNA"/>
</dbReference>
<sequence>MSETTLSVAALNALPETDARVAFGRCCGAWAWGRLMAARRPFADRAAVIAAAESIWKDLPPEVWREAFHHHPRIGDLDSLRKRFAATADLASREQASVATAAAATLEALAEGNRAYEEKFGYIFIICATGRSADEMLAALRVRLANDAATEIRNAGGEQMKITRLRLERMLAA</sequence>
<dbReference type="NCBIfam" id="NF010372">
    <property type="entry name" value="PRK13798.1"/>
    <property type="match status" value="1"/>
</dbReference>
<evidence type="ECO:0000256" key="4">
    <source>
        <dbReference type="ARBA" id="ARBA00022631"/>
    </source>
</evidence>
<dbReference type="SUPFAM" id="SSF158694">
    <property type="entry name" value="UraD-Like"/>
    <property type="match status" value="1"/>
</dbReference>
<feature type="domain" description="Oxo-4-hydroxy-4-carboxy-5-ureidoimidazoline decarboxylase" evidence="7">
    <location>
        <begin position="12"/>
        <end position="168"/>
    </location>
</feature>
<evidence type="ECO:0000259" key="7">
    <source>
        <dbReference type="Pfam" id="PF09349"/>
    </source>
</evidence>
<dbReference type="PANTHER" id="PTHR43466:SF1">
    <property type="entry name" value="2-OXO-4-HYDROXY-4-CARBOXY-5-UREIDOIMIDAZOLINE DECARBOXYLASE-RELATED"/>
    <property type="match status" value="1"/>
</dbReference>
<reference evidence="8" key="1">
    <citation type="submission" date="2020-07" db="EMBL/GenBank/DDBJ databases">
        <title>Huge and variable diversity of episymbiotic CPR bacteria and DPANN archaea in groundwater ecosystems.</title>
        <authorList>
            <person name="He C.Y."/>
            <person name="Keren R."/>
            <person name="Whittaker M."/>
            <person name="Farag I.F."/>
            <person name="Doudna J."/>
            <person name="Cate J.H.D."/>
            <person name="Banfield J.F."/>
        </authorList>
    </citation>
    <scope>NUCLEOTIDE SEQUENCE</scope>
    <source>
        <strain evidence="8">NC_groundwater_928_Pr1_S-0.2um_72_17</strain>
    </source>
</reference>
<evidence type="ECO:0000313" key="8">
    <source>
        <dbReference type="EMBL" id="MBI3538705.1"/>
    </source>
</evidence>
<dbReference type="PANTHER" id="PTHR43466">
    <property type="entry name" value="2-OXO-4-HYDROXY-4-CARBOXY-5-UREIDOIMIDAZOLINE DECARBOXYLASE-RELATED"/>
    <property type="match status" value="1"/>
</dbReference>
<dbReference type="InterPro" id="IPR017595">
    <property type="entry name" value="OHCU_decarboxylase-2"/>
</dbReference>
<comment type="catalytic activity">
    <reaction evidence="1">
        <text>5-hydroxy-2-oxo-4-ureido-2,5-dihydro-1H-imidazole-5-carboxylate + H(+) = (S)-allantoin + CO2</text>
        <dbReference type="Rhea" id="RHEA:26301"/>
        <dbReference type="ChEBI" id="CHEBI:15378"/>
        <dbReference type="ChEBI" id="CHEBI:15678"/>
        <dbReference type="ChEBI" id="CHEBI:16526"/>
        <dbReference type="ChEBI" id="CHEBI:58639"/>
        <dbReference type="EC" id="4.1.1.97"/>
    </reaction>
</comment>
<evidence type="ECO:0000256" key="5">
    <source>
        <dbReference type="ARBA" id="ARBA00022793"/>
    </source>
</evidence>
<evidence type="ECO:0000256" key="6">
    <source>
        <dbReference type="ARBA" id="ARBA00023239"/>
    </source>
</evidence>
<comment type="caution">
    <text evidence="8">The sequence shown here is derived from an EMBL/GenBank/DDBJ whole genome shotgun (WGS) entry which is preliminary data.</text>
</comment>
<proteinExistence type="predicted"/>
<dbReference type="GO" id="GO:0006144">
    <property type="term" value="P:purine nucleobase metabolic process"/>
    <property type="evidence" value="ECO:0007669"/>
    <property type="project" value="UniProtKB-KW"/>
</dbReference>
<evidence type="ECO:0000256" key="3">
    <source>
        <dbReference type="ARBA" id="ARBA00012257"/>
    </source>
</evidence>
<evidence type="ECO:0000256" key="1">
    <source>
        <dbReference type="ARBA" id="ARBA00001163"/>
    </source>
</evidence>
<name>A0A9D6L864_UNCEI</name>
<dbReference type="NCBIfam" id="TIGR03180">
    <property type="entry name" value="UraD_2"/>
    <property type="match status" value="1"/>
</dbReference>
<dbReference type="Pfam" id="PF09349">
    <property type="entry name" value="OHCU_decarbox"/>
    <property type="match status" value="1"/>
</dbReference>